<dbReference type="InterPro" id="IPR057670">
    <property type="entry name" value="SH3_retrovirus"/>
</dbReference>
<protein>
    <recommendedName>
        <fullName evidence="2">Retroviral polymerase SH3-like domain-containing protein</fullName>
    </recommendedName>
</protein>
<gene>
    <name evidence="3" type="ORF">DXG03_006879</name>
</gene>
<feature type="region of interest" description="Disordered" evidence="1">
    <location>
        <begin position="78"/>
        <end position="110"/>
    </location>
</feature>
<accession>A0A9P7FNF8</accession>
<reference evidence="3" key="2">
    <citation type="submission" date="2021-10" db="EMBL/GenBank/DDBJ databases">
        <title>Phylogenomics reveals ancestral predisposition of the termite-cultivated fungus Termitomyces towards a domesticated lifestyle.</title>
        <authorList>
            <person name="Auxier B."/>
            <person name="Grum-Grzhimaylo A."/>
            <person name="Cardenas M.E."/>
            <person name="Lodge J.D."/>
            <person name="Laessoe T."/>
            <person name="Pedersen O."/>
            <person name="Smith M.E."/>
            <person name="Kuyper T.W."/>
            <person name="Franco-Molano E.A."/>
            <person name="Baroni T.J."/>
            <person name="Aanen D.K."/>
        </authorList>
    </citation>
    <scope>NUCLEOTIDE SEQUENCE</scope>
    <source>
        <strain evidence="3">AP01</strain>
        <tissue evidence="3">Mycelium</tissue>
    </source>
</reference>
<sequence length="147" mass="16053">MLGASRGSKFSKLDPKLRPFIFVGLSDESKAWHYYSAKTCKVLTLCNVIFMRNTPEVVIDDDDDPVLLEGEKAPTIEPAQVPATSLAPAVPPPIPKLKAQPPSKIPIPPHEKSAQIAQAPQLLNYQLINNPDACSPSEPQFICLLPE</sequence>
<dbReference type="AlphaFoldDB" id="A0A9P7FNF8"/>
<evidence type="ECO:0000313" key="4">
    <source>
        <dbReference type="Proteomes" id="UP000775547"/>
    </source>
</evidence>
<keyword evidence="4" id="KW-1185">Reference proteome</keyword>
<feature type="domain" description="Retroviral polymerase SH3-like" evidence="2">
    <location>
        <begin position="11"/>
        <end position="53"/>
    </location>
</feature>
<organism evidence="3 4">
    <name type="scientific">Asterophora parasitica</name>
    <dbReference type="NCBI Taxonomy" id="117018"/>
    <lineage>
        <taxon>Eukaryota</taxon>
        <taxon>Fungi</taxon>
        <taxon>Dikarya</taxon>
        <taxon>Basidiomycota</taxon>
        <taxon>Agaricomycotina</taxon>
        <taxon>Agaricomycetes</taxon>
        <taxon>Agaricomycetidae</taxon>
        <taxon>Agaricales</taxon>
        <taxon>Tricholomatineae</taxon>
        <taxon>Lyophyllaceae</taxon>
        <taxon>Asterophora</taxon>
    </lineage>
</organism>
<comment type="caution">
    <text evidence="3">The sequence shown here is derived from an EMBL/GenBank/DDBJ whole genome shotgun (WGS) entry which is preliminary data.</text>
</comment>
<evidence type="ECO:0000313" key="3">
    <source>
        <dbReference type="EMBL" id="KAG5633636.1"/>
    </source>
</evidence>
<dbReference type="Proteomes" id="UP000775547">
    <property type="component" value="Unassembled WGS sequence"/>
</dbReference>
<evidence type="ECO:0000256" key="1">
    <source>
        <dbReference type="SAM" id="MobiDB-lite"/>
    </source>
</evidence>
<evidence type="ECO:0000259" key="2">
    <source>
        <dbReference type="Pfam" id="PF25597"/>
    </source>
</evidence>
<dbReference type="Pfam" id="PF25597">
    <property type="entry name" value="SH3_retrovirus"/>
    <property type="match status" value="1"/>
</dbReference>
<dbReference type="OrthoDB" id="7691805at2759"/>
<dbReference type="EMBL" id="JABCKV010004818">
    <property type="protein sequence ID" value="KAG5633636.1"/>
    <property type="molecule type" value="Genomic_DNA"/>
</dbReference>
<proteinExistence type="predicted"/>
<reference evidence="3" key="1">
    <citation type="submission" date="2020-07" db="EMBL/GenBank/DDBJ databases">
        <authorList>
            <person name="Nieuwenhuis M."/>
            <person name="Van De Peppel L.J.J."/>
        </authorList>
    </citation>
    <scope>NUCLEOTIDE SEQUENCE</scope>
    <source>
        <strain evidence="3">AP01</strain>
        <tissue evidence="3">Mycelium</tissue>
    </source>
</reference>
<name>A0A9P7FNF8_9AGAR</name>